<dbReference type="Proteomes" id="UP000187203">
    <property type="component" value="Unassembled WGS sequence"/>
</dbReference>
<gene>
    <name evidence="2" type="ORF">COLO4_00850</name>
</gene>
<keyword evidence="3" id="KW-1185">Reference proteome</keyword>
<accession>A0A1R3L3B6</accession>
<dbReference type="EMBL" id="AWUE01003127">
    <property type="protein sequence ID" value="OMP13836.1"/>
    <property type="molecule type" value="Genomic_DNA"/>
</dbReference>
<evidence type="ECO:0000313" key="3">
    <source>
        <dbReference type="Proteomes" id="UP000187203"/>
    </source>
</evidence>
<evidence type="ECO:0000256" key="1">
    <source>
        <dbReference type="SAM" id="MobiDB-lite"/>
    </source>
</evidence>
<proteinExistence type="predicted"/>
<name>A0A1R3L3B6_9ROSI</name>
<comment type="caution">
    <text evidence="2">The sequence shown here is derived from an EMBL/GenBank/DDBJ whole genome shotgun (WGS) entry which is preliminary data.</text>
</comment>
<feature type="region of interest" description="Disordered" evidence="1">
    <location>
        <begin position="138"/>
        <end position="191"/>
    </location>
</feature>
<reference evidence="3" key="1">
    <citation type="submission" date="2013-09" db="EMBL/GenBank/DDBJ databases">
        <title>Corchorus olitorius genome sequencing.</title>
        <authorList>
            <person name="Alam M."/>
            <person name="Haque M.S."/>
            <person name="Islam M.S."/>
            <person name="Emdad E.M."/>
            <person name="Islam M.M."/>
            <person name="Ahmed B."/>
            <person name="Halim A."/>
            <person name="Hossen Q.M.M."/>
            <person name="Hossain M.Z."/>
            <person name="Ahmed R."/>
            <person name="Khan M.M."/>
            <person name="Islam R."/>
            <person name="Rashid M.M."/>
            <person name="Khan S.A."/>
            <person name="Rahman M.S."/>
            <person name="Alam M."/>
            <person name="Yahiya A.S."/>
            <person name="Khan M.S."/>
            <person name="Azam M.S."/>
            <person name="Haque T."/>
            <person name="Lashkar M.Z.H."/>
            <person name="Akhand A.I."/>
            <person name="Morshed G."/>
            <person name="Roy S."/>
            <person name="Uddin K.S."/>
            <person name="Rabeya T."/>
            <person name="Hossain A.S."/>
            <person name="Chowdhury A."/>
            <person name="Snigdha A.R."/>
            <person name="Mortoza M.S."/>
            <person name="Matin S.A."/>
            <person name="Hoque S.M.E."/>
            <person name="Islam M.K."/>
            <person name="Roy D.K."/>
            <person name="Haider R."/>
            <person name="Moosa M.M."/>
            <person name="Elias S.M."/>
            <person name="Hasan A.M."/>
            <person name="Jahan S."/>
            <person name="Shafiuddin M."/>
            <person name="Mahmood N."/>
            <person name="Shommy N.S."/>
        </authorList>
    </citation>
    <scope>NUCLEOTIDE SEQUENCE [LARGE SCALE GENOMIC DNA]</scope>
    <source>
        <strain evidence="3">cv. O-4</strain>
    </source>
</reference>
<organism evidence="2 3">
    <name type="scientific">Corchorus olitorius</name>
    <dbReference type="NCBI Taxonomy" id="93759"/>
    <lineage>
        <taxon>Eukaryota</taxon>
        <taxon>Viridiplantae</taxon>
        <taxon>Streptophyta</taxon>
        <taxon>Embryophyta</taxon>
        <taxon>Tracheophyta</taxon>
        <taxon>Spermatophyta</taxon>
        <taxon>Magnoliopsida</taxon>
        <taxon>eudicotyledons</taxon>
        <taxon>Gunneridae</taxon>
        <taxon>Pentapetalae</taxon>
        <taxon>rosids</taxon>
        <taxon>malvids</taxon>
        <taxon>Malvales</taxon>
        <taxon>Malvaceae</taxon>
        <taxon>Grewioideae</taxon>
        <taxon>Apeibeae</taxon>
        <taxon>Corchorus</taxon>
    </lineage>
</organism>
<evidence type="ECO:0000313" key="2">
    <source>
        <dbReference type="EMBL" id="OMP13836.1"/>
    </source>
</evidence>
<sequence length="191" mass="20760">MKHPRQAIHGKGKLAAGSKHTERREIGVLKLDVRQAASRALGDRRVLLAPEEARPGRKPVAVDQMLVPVLDAIPLAIQAGAQRIILAVRHDRSVPDIVGVARHEIPGHQEIALAFKRECHRPGLQTRHSGHSRVVRYTGGRRARCAVDRPGRPPGGSERPSGPSGGPGEPETPEHRPRPPGGSRRSRGRLQ</sequence>
<protein>
    <submittedName>
        <fullName evidence="2">Uncharacterized protein</fullName>
    </submittedName>
</protein>
<dbReference type="AlphaFoldDB" id="A0A1R3L3B6"/>